<evidence type="ECO:0000256" key="1">
    <source>
        <dbReference type="ARBA" id="ARBA00023015"/>
    </source>
</evidence>
<evidence type="ECO:0000313" key="7">
    <source>
        <dbReference type="Proteomes" id="UP000031631"/>
    </source>
</evidence>
<dbReference type="GO" id="GO:0003677">
    <property type="term" value="F:DNA binding"/>
    <property type="evidence" value="ECO:0007669"/>
    <property type="project" value="UniProtKB-KW"/>
</dbReference>
<keyword evidence="2" id="KW-0238">DNA-binding</keyword>
<dbReference type="OrthoDB" id="7643467at2"/>
<dbReference type="Pfam" id="PF00027">
    <property type="entry name" value="cNMP_binding"/>
    <property type="match status" value="1"/>
</dbReference>
<dbReference type="Proteomes" id="UP000031631">
    <property type="component" value="Chromosome"/>
</dbReference>
<dbReference type="PANTHER" id="PTHR24567">
    <property type="entry name" value="CRP FAMILY TRANSCRIPTIONAL REGULATORY PROTEIN"/>
    <property type="match status" value="1"/>
</dbReference>
<feature type="domain" description="HTH crp-type" evidence="5">
    <location>
        <begin position="160"/>
        <end position="226"/>
    </location>
</feature>
<dbReference type="Pfam" id="PF13545">
    <property type="entry name" value="HTH_Crp_2"/>
    <property type="match status" value="1"/>
</dbReference>
<dbReference type="SUPFAM" id="SSF51206">
    <property type="entry name" value="cAMP-binding domain-like"/>
    <property type="match status" value="1"/>
</dbReference>
<dbReference type="GO" id="GO:0005829">
    <property type="term" value="C:cytosol"/>
    <property type="evidence" value="ECO:0007669"/>
    <property type="project" value="TreeGrafter"/>
</dbReference>
<dbReference type="GO" id="GO:0003700">
    <property type="term" value="F:DNA-binding transcription factor activity"/>
    <property type="evidence" value="ECO:0007669"/>
    <property type="project" value="TreeGrafter"/>
</dbReference>
<accession>A0A7U6GK65</accession>
<organism evidence="6 7">
    <name type="scientific">Thiolapillus brandeum</name>
    <dbReference type="NCBI Taxonomy" id="1076588"/>
    <lineage>
        <taxon>Bacteria</taxon>
        <taxon>Pseudomonadati</taxon>
        <taxon>Pseudomonadota</taxon>
        <taxon>Gammaproteobacteria</taxon>
        <taxon>Chromatiales</taxon>
        <taxon>Sedimenticolaceae</taxon>
        <taxon>Thiolapillus</taxon>
    </lineage>
</organism>
<dbReference type="Gene3D" id="1.10.10.10">
    <property type="entry name" value="Winged helix-like DNA-binding domain superfamily/Winged helix DNA-binding domain"/>
    <property type="match status" value="1"/>
</dbReference>
<dbReference type="InterPro" id="IPR014710">
    <property type="entry name" value="RmlC-like_jellyroll"/>
</dbReference>
<keyword evidence="1" id="KW-0805">Transcription regulation</keyword>
<evidence type="ECO:0000259" key="4">
    <source>
        <dbReference type="PROSITE" id="PS50042"/>
    </source>
</evidence>
<dbReference type="AlphaFoldDB" id="A0A7U6GK65"/>
<reference evidence="6 7" key="1">
    <citation type="journal article" date="2014" name="PLoS ONE">
        <title>Physiological and genomic features of a novel sulfur-oxidizing gammaproteobacterium belonging to a previously uncultivated symbiotic lineage isolated from a hydrothermal vent.</title>
        <authorList>
            <person name="Nunoura T."/>
            <person name="Takaki Y."/>
            <person name="Kazama H."/>
            <person name="Kakuta J."/>
            <person name="Shimamura S."/>
            <person name="Makita H."/>
            <person name="Hirai M."/>
            <person name="Miyazaki M."/>
            <person name="Takai K."/>
        </authorList>
    </citation>
    <scope>NUCLEOTIDE SEQUENCE [LARGE SCALE GENOMIC DNA]</scope>
    <source>
        <strain evidence="6 7">Hiromi1</strain>
    </source>
</reference>
<dbReference type="EMBL" id="AP012273">
    <property type="protein sequence ID" value="BAO45182.1"/>
    <property type="molecule type" value="Genomic_DNA"/>
</dbReference>
<dbReference type="SUPFAM" id="SSF46785">
    <property type="entry name" value="Winged helix' DNA-binding domain"/>
    <property type="match status" value="1"/>
</dbReference>
<dbReference type="CDD" id="cd00038">
    <property type="entry name" value="CAP_ED"/>
    <property type="match status" value="1"/>
</dbReference>
<evidence type="ECO:0000313" key="6">
    <source>
        <dbReference type="EMBL" id="BAO45182.1"/>
    </source>
</evidence>
<dbReference type="InterPro" id="IPR050397">
    <property type="entry name" value="Env_Response_Regulators"/>
</dbReference>
<evidence type="ECO:0000259" key="5">
    <source>
        <dbReference type="PROSITE" id="PS51063"/>
    </source>
</evidence>
<dbReference type="InterPro" id="IPR012318">
    <property type="entry name" value="HTH_CRP"/>
</dbReference>
<dbReference type="InterPro" id="IPR036390">
    <property type="entry name" value="WH_DNA-bd_sf"/>
</dbReference>
<dbReference type="KEGG" id="tbn:TBH_C2271"/>
<protein>
    <submittedName>
        <fullName evidence="6">Crp/FNR family transcriptional regulator</fullName>
    </submittedName>
</protein>
<sequence>MIKSVSQEDAWKGEANCKICSIRDTVLFAGLEEKDFEHIHKPIEQLPLQPGDALYHAGSKADRLFTIRSGLVKLVQYLPDGTQRIVRLLRATDVTGMEALLGGEYQHDAIIMQTTEVCVLPIDVVQRLSKENVKLHHELMKRWQRALSDADLWITQLSTGSAKQRVARLLIKLVCDEDNHCELFNREDMGAILGITTETASRTVAEFKRKGLLREMRPNQYVADTDKLQEVAEDLV</sequence>
<dbReference type="PROSITE" id="PS50042">
    <property type="entry name" value="CNMP_BINDING_3"/>
    <property type="match status" value="1"/>
</dbReference>
<evidence type="ECO:0000256" key="2">
    <source>
        <dbReference type="ARBA" id="ARBA00023125"/>
    </source>
</evidence>
<feature type="domain" description="Cyclic nucleotide-binding" evidence="4">
    <location>
        <begin position="27"/>
        <end position="123"/>
    </location>
</feature>
<dbReference type="PANTHER" id="PTHR24567:SF26">
    <property type="entry name" value="REGULATORY PROTEIN YEIL"/>
    <property type="match status" value="1"/>
</dbReference>
<name>A0A7U6GK65_9GAMM</name>
<dbReference type="InterPro" id="IPR000595">
    <property type="entry name" value="cNMP-bd_dom"/>
</dbReference>
<proteinExistence type="predicted"/>
<dbReference type="SMART" id="SM00100">
    <property type="entry name" value="cNMP"/>
    <property type="match status" value="1"/>
</dbReference>
<keyword evidence="7" id="KW-1185">Reference proteome</keyword>
<dbReference type="InterPro" id="IPR018490">
    <property type="entry name" value="cNMP-bd_dom_sf"/>
</dbReference>
<dbReference type="RefSeq" id="WP_041068542.1">
    <property type="nucleotide sequence ID" value="NZ_AP012273.1"/>
</dbReference>
<keyword evidence="3" id="KW-0804">Transcription</keyword>
<dbReference type="InterPro" id="IPR036388">
    <property type="entry name" value="WH-like_DNA-bd_sf"/>
</dbReference>
<dbReference type="Gene3D" id="2.60.120.10">
    <property type="entry name" value="Jelly Rolls"/>
    <property type="match status" value="1"/>
</dbReference>
<gene>
    <name evidence="6" type="ORF">TBH_C2271</name>
</gene>
<evidence type="ECO:0000256" key="3">
    <source>
        <dbReference type="ARBA" id="ARBA00023163"/>
    </source>
</evidence>
<dbReference type="PROSITE" id="PS51063">
    <property type="entry name" value="HTH_CRP_2"/>
    <property type="match status" value="1"/>
</dbReference>